<feature type="region of interest" description="Disordered" evidence="4">
    <location>
        <begin position="194"/>
        <end position="222"/>
    </location>
</feature>
<accession>A0A9W9EFV0</accession>
<keyword evidence="3" id="KW-0694">RNA-binding</keyword>
<dbReference type="GO" id="GO:0004045">
    <property type="term" value="F:peptidyl-tRNA hydrolase activity"/>
    <property type="evidence" value="ECO:0007669"/>
    <property type="project" value="InterPro"/>
</dbReference>
<keyword evidence="1" id="KW-0820">tRNA-binding</keyword>
<evidence type="ECO:0000313" key="5">
    <source>
        <dbReference type="EMBL" id="KAJ5080975.1"/>
    </source>
</evidence>
<dbReference type="Proteomes" id="UP001149165">
    <property type="component" value="Unassembled WGS sequence"/>
</dbReference>
<comment type="caution">
    <text evidence="5">The sequence shown here is derived from an EMBL/GenBank/DDBJ whole genome shotgun (WGS) entry which is preliminary data.</text>
</comment>
<reference evidence="5" key="2">
    <citation type="journal article" date="2023" name="IMA Fungus">
        <title>Comparative genomic study of the Penicillium genus elucidates a diverse pangenome and 15 lateral gene transfer events.</title>
        <authorList>
            <person name="Petersen C."/>
            <person name="Sorensen T."/>
            <person name="Nielsen M.R."/>
            <person name="Sondergaard T.E."/>
            <person name="Sorensen J.L."/>
            <person name="Fitzpatrick D.A."/>
            <person name="Frisvad J.C."/>
            <person name="Nielsen K.L."/>
        </authorList>
    </citation>
    <scope>NUCLEOTIDE SEQUENCE</scope>
    <source>
        <strain evidence="5">IBT 30069</strain>
    </source>
</reference>
<reference evidence="5" key="1">
    <citation type="submission" date="2022-11" db="EMBL/GenBank/DDBJ databases">
        <authorList>
            <person name="Petersen C."/>
        </authorList>
    </citation>
    <scope>NUCLEOTIDE SEQUENCE</scope>
    <source>
        <strain evidence="5">IBT 30069</strain>
    </source>
</reference>
<protein>
    <recommendedName>
        <fullName evidence="7">Peptidyl-tRNA hydrolase</fullName>
    </recommendedName>
</protein>
<evidence type="ECO:0000313" key="6">
    <source>
        <dbReference type="Proteomes" id="UP001149165"/>
    </source>
</evidence>
<evidence type="ECO:0000256" key="3">
    <source>
        <dbReference type="ARBA" id="ARBA00022884"/>
    </source>
</evidence>
<dbReference type="InterPro" id="IPR001328">
    <property type="entry name" value="Pept_tRNA_hydro"/>
</dbReference>
<dbReference type="EMBL" id="JAPQKH010000012">
    <property type="protein sequence ID" value="KAJ5080975.1"/>
    <property type="molecule type" value="Genomic_DNA"/>
</dbReference>
<keyword evidence="6" id="KW-1185">Reference proteome</keyword>
<dbReference type="Gene3D" id="3.40.50.1470">
    <property type="entry name" value="Peptidyl-tRNA hydrolase"/>
    <property type="match status" value="1"/>
</dbReference>
<dbReference type="GO" id="GO:0000049">
    <property type="term" value="F:tRNA binding"/>
    <property type="evidence" value="ECO:0007669"/>
    <property type="project" value="UniProtKB-KW"/>
</dbReference>
<dbReference type="AlphaFoldDB" id="A0A9W9EFV0"/>
<dbReference type="PANTHER" id="PTHR17224">
    <property type="entry name" value="PEPTIDYL-TRNA HYDROLASE"/>
    <property type="match status" value="1"/>
</dbReference>
<gene>
    <name evidence="5" type="ORF">N7456_013685</name>
</gene>
<evidence type="ECO:0000256" key="4">
    <source>
        <dbReference type="SAM" id="MobiDB-lite"/>
    </source>
</evidence>
<organism evidence="5 6">
    <name type="scientific">Penicillium angulare</name>
    <dbReference type="NCBI Taxonomy" id="116970"/>
    <lineage>
        <taxon>Eukaryota</taxon>
        <taxon>Fungi</taxon>
        <taxon>Dikarya</taxon>
        <taxon>Ascomycota</taxon>
        <taxon>Pezizomycotina</taxon>
        <taxon>Eurotiomycetes</taxon>
        <taxon>Eurotiomycetidae</taxon>
        <taxon>Eurotiales</taxon>
        <taxon>Aspergillaceae</taxon>
        <taxon>Penicillium</taxon>
    </lineage>
</organism>
<sequence>MQPPIASAAKTQPTRLLFIASIGNQAPYRRTRHSAGHILLDELAPRLRTNWSQNSNNSNIGVSGAETAEPSHSHLPIGAYYTTWYSPSYMNESGPKLVRQLSKWLGRQDEVVSRGTVLPSKAESWLEGLVPAQTQSAGNSNAKGYPATLVILHDELEAPLGKISLKRGGPENASLRGHRGLISVLESLRGKGMYAHGSKVSPNSNPSRDQGPQAQKKSGKESIVPRDLSILRVGIGIGRPESRAKNAVADYVLTEMDAAEVDAVHQTVGPVMGILEEELFWNGQESKPKSKKK</sequence>
<dbReference type="InterPro" id="IPR036416">
    <property type="entry name" value="Pept_tRNA_hydro_sf"/>
</dbReference>
<evidence type="ECO:0008006" key="7">
    <source>
        <dbReference type="Google" id="ProtNLM"/>
    </source>
</evidence>
<evidence type="ECO:0000256" key="1">
    <source>
        <dbReference type="ARBA" id="ARBA00022555"/>
    </source>
</evidence>
<evidence type="ECO:0000256" key="2">
    <source>
        <dbReference type="ARBA" id="ARBA00022801"/>
    </source>
</evidence>
<keyword evidence="2" id="KW-0378">Hydrolase</keyword>
<dbReference type="PANTHER" id="PTHR17224:SF1">
    <property type="entry name" value="PEPTIDYL-TRNA HYDROLASE"/>
    <property type="match status" value="1"/>
</dbReference>
<dbReference type="OrthoDB" id="1711136at2759"/>
<dbReference type="Pfam" id="PF01195">
    <property type="entry name" value="Pept_tRNA_hydro"/>
    <property type="match status" value="1"/>
</dbReference>
<dbReference type="SUPFAM" id="SSF53178">
    <property type="entry name" value="Peptidyl-tRNA hydrolase-like"/>
    <property type="match status" value="3"/>
</dbReference>
<name>A0A9W9EFV0_9EURO</name>
<feature type="compositionally biased region" description="Polar residues" evidence="4">
    <location>
        <begin position="200"/>
        <end position="216"/>
    </location>
</feature>
<proteinExistence type="predicted"/>